<comment type="caution">
    <text evidence="1">The sequence shown here is derived from an EMBL/GenBank/DDBJ whole genome shotgun (WGS) entry which is preliminary data.</text>
</comment>
<name>A0ABP9PUA2_9ACTN</name>
<gene>
    <name evidence="1" type="ORF">GCM10023340_32220</name>
</gene>
<protein>
    <submittedName>
        <fullName evidence="1">Uncharacterized protein</fullName>
    </submittedName>
</protein>
<evidence type="ECO:0000313" key="2">
    <source>
        <dbReference type="Proteomes" id="UP001500221"/>
    </source>
</evidence>
<dbReference type="Proteomes" id="UP001500221">
    <property type="component" value="Unassembled WGS sequence"/>
</dbReference>
<dbReference type="EMBL" id="BAABKG010000004">
    <property type="protein sequence ID" value="GAA5152234.1"/>
    <property type="molecule type" value="Genomic_DNA"/>
</dbReference>
<organism evidence="1 2">
    <name type="scientific">Nocardioides marinquilinus</name>
    <dbReference type="NCBI Taxonomy" id="1210400"/>
    <lineage>
        <taxon>Bacteria</taxon>
        <taxon>Bacillati</taxon>
        <taxon>Actinomycetota</taxon>
        <taxon>Actinomycetes</taxon>
        <taxon>Propionibacteriales</taxon>
        <taxon>Nocardioidaceae</taxon>
        <taxon>Nocardioides</taxon>
    </lineage>
</organism>
<evidence type="ECO:0000313" key="1">
    <source>
        <dbReference type="EMBL" id="GAA5152234.1"/>
    </source>
</evidence>
<accession>A0ABP9PUA2</accession>
<proteinExistence type="predicted"/>
<keyword evidence="2" id="KW-1185">Reference proteome</keyword>
<sequence>MSLLLALPAVASAQALDEPGSSTVVASGADQRGDVRITGERGLGRADRRTVDIERLTLTEVGDRDLEVTWRVRRVVTPRDAFDQYYFVYLLGPDGPPYGFATVHASGLRAEAGLEGAGRPQGFASCPRLRAEVGRHGTEMSLTIPRRCVPRARIEASAFVYTTPLGRGGGGRLFSRDRARIRGLVDLRPTG</sequence>
<reference evidence="2" key="1">
    <citation type="journal article" date="2019" name="Int. J. Syst. Evol. Microbiol.">
        <title>The Global Catalogue of Microorganisms (GCM) 10K type strain sequencing project: providing services to taxonomists for standard genome sequencing and annotation.</title>
        <authorList>
            <consortium name="The Broad Institute Genomics Platform"/>
            <consortium name="The Broad Institute Genome Sequencing Center for Infectious Disease"/>
            <person name="Wu L."/>
            <person name="Ma J."/>
        </authorList>
    </citation>
    <scope>NUCLEOTIDE SEQUENCE [LARGE SCALE GENOMIC DNA]</scope>
    <source>
        <strain evidence="2">JCM 18459</strain>
    </source>
</reference>